<dbReference type="InterPro" id="IPR001466">
    <property type="entry name" value="Beta-lactam-related"/>
</dbReference>
<proteinExistence type="predicted"/>
<protein>
    <submittedName>
        <fullName evidence="3">Beta-lactamase</fullName>
    </submittedName>
</protein>
<comment type="caution">
    <text evidence="3">The sequence shown here is derived from an EMBL/GenBank/DDBJ whole genome shotgun (WGS) entry which is preliminary data.</text>
</comment>
<accession>F0EG85</accession>
<name>F0EG85_ENTCA</name>
<keyword evidence="1" id="KW-0378">Hydrolase</keyword>
<feature type="domain" description="Beta-lactamase-related" evidence="2">
    <location>
        <begin position="11"/>
        <end position="319"/>
    </location>
</feature>
<dbReference type="PANTHER" id="PTHR43283:SF11">
    <property type="entry name" value="BETA-LACTAMASE-RELATED DOMAIN-CONTAINING PROTEIN"/>
    <property type="match status" value="1"/>
</dbReference>
<dbReference type="InterPro" id="IPR050789">
    <property type="entry name" value="Diverse_Enzym_Activities"/>
</dbReference>
<evidence type="ECO:0000313" key="4">
    <source>
        <dbReference type="Proteomes" id="UP000004835"/>
    </source>
</evidence>
<dbReference type="EMBL" id="AEWT01000002">
    <property type="protein sequence ID" value="EGC70805.1"/>
    <property type="molecule type" value="Genomic_DNA"/>
</dbReference>
<reference evidence="3 4" key="1">
    <citation type="submission" date="2011-01" db="EMBL/GenBank/DDBJ databases">
        <authorList>
            <person name="Muzny D."/>
            <person name="Qin X."/>
            <person name="Deng J."/>
            <person name="Jiang H."/>
            <person name="Liu Y."/>
            <person name="Qu J."/>
            <person name="Song X.-Z."/>
            <person name="Zhang L."/>
            <person name="Thornton R."/>
            <person name="Coyle M."/>
            <person name="Francisco L."/>
            <person name="Jackson L."/>
            <person name="Javaid M."/>
            <person name="Korchina V."/>
            <person name="Kovar C."/>
            <person name="Mata R."/>
            <person name="Mathew T."/>
            <person name="Ngo R."/>
            <person name="Nguyen L."/>
            <person name="Nguyen N."/>
            <person name="Okwuonu G."/>
            <person name="Ongeri F."/>
            <person name="Pham C."/>
            <person name="Simmons D."/>
            <person name="Wilczek-Boney K."/>
            <person name="Hale W."/>
            <person name="Jakkamsetti A."/>
            <person name="Pham P."/>
            <person name="Ruth R."/>
            <person name="San Lucas F."/>
            <person name="Warren J."/>
            <person name="Zhang J."/>
            <person name="Zhao Z."/>
            <person name="Zhou C."/>
            <person name="Zhu D."/>
            <person name="Lee S."/>
            <person name="Bess C."/>
            <person name="Blankenburg K."/>
            <person name="Forbes L."/>
            <person name="Fu Q."/>
            <person name="Gubbala S."/>
            <person name="Hirani K."/>
            <person name="Jayaseelan J.C."/>
            <person name="Lara F."/>
            <person name="Munidasa M."/>
            <person name="Palculict T."/>
            <person name="Patil S."/>
            <person name="Pu L.-L."/>
            <person name="Saada N."/>
            <person name="Tang L."/>
            <person name="Weissenberger G."/>
            <person name="Zhu Y."/>
            <person name="Hemphill L."/>
            <person name="Shang Y."/>
            <person name="Youmans B."/>
            <person name="Ayvaz T."/>
            <person name="Ross M."/>
            <person name="Santibanez J."/>
            <person name="Aqrawi P."/>
            <person name="Gross S."/>
            <person name="Joshi V."/>
            <person name="Fowler G."/>
            <person name="Nazareth L."/>
            <person name="Reid J."/>
            <person name="Worley K."/>
            <person name="Petrosino J."/>
            <person name="Highlander S."/>
            <person name="Gibbs R."/>
        </authorList>
    </citation>
    <scope>NUCLEOTIDE SEQUENCE [LARGE SCALE GENOMIC DNA]</scope>
    <source>
        <strain evidence="3 4">ATCC 12755</strain>
    </source>
</reference>
<evidence type="ECO:0000313" key="3">
    <source>
        <dbReference type="EMBL" id="EGC70805.1"/>
    </source>
</evidence>
<evidence type="ECO:0000256" key="1">
    <source>
        <dbReference type="ARBA" id="ARBA00022801"/>
    </source>
</evidence>
<dbReference type="HOGENOM" id="CLU_020027_1_0_9"/>
<dbReference type="PANTHER" id="PTHR43283">
    <property type="entry name" value="BETA-LACTAMASE-RELATED"/>
    <property type="match status" value="1"/>
</dbReference>
<gene>
    <name evidence="3" type="ORF">HMPREF9087_0182</name>
</gene>
<dbReference type="GO" id="GO:0016787">
    <property type="term" value="F:hydrolase activity"/>
    <property type="evidence" value="ECO:0007669"/>
    <property type="project" value="UniProtKB-KW"/>
</dbReference>
<evidence type="ECO:0000259" key="2">
    <source>
        <dbReference type="Pfam" id="PF00144"/>
    </source>
</evidence>
<dbReference type="MEROPS" id="S12.950"/>
<dbReference type="Gene3D" id="3.40.710.10">
    <property type="entry name" value="DD-peptidase/beta-lactamase superfamily"/>
    <property type="match status" value="1"/>
</dbReference>
<dbReference type="SUPFAM" id="SSF56601">
    <property type="entry name" value="beta-lactamase/transpeptidase-like"/>
    <property type="match status" value="1"/>
</dbReference>
<organism evidence="3 4">
    <name type="scientific">Enterococcus casseliflavus ATCC 12755</name>
    <dbReference type="NCBI Taxonomy" id="888066"/>
    <lineage>
        <taxon>Bacteria</taxon>
        <taxon>Bacillati</taxon>
        <taxon>Bacillota</taxon>
        <taxon>Bacilli</taxon>
        <taxon>Lactobacillales</taxon>
        <taxon>Enterococcaceae</taxon>
        <taxon>Enterococcus</taxon>
    </lineage>
</organism>
<dbReference type="Proteomes" id="UP000004835">
    <property type="component" value="Unassembled WGS sequence"/>
</dbReference>
<dbReference type="AlphaFoldDB" id="F0EG85"/>
<dbReference type="Pfam" id="PF00144">
    <property type="entry name" value="Beta-lactamase"/>
    <property type="match status" value="1"/>
</dbReference>
<sequence>MMTMYPETVQLIQEKMPTVFPGAVLRFIAGETQETQVFGQAALLPKTEPMTKDHLFDLASLTKVICTTTVLLKLWDQGKIEMEAPLTRWLPAFKDDRVTIKHLLTHTAAINTWIPHRDQLGAAALRKAYLQLESSDTIGQTVNYTDTGTILLGFLLEELYQKPVTEIFQEEVLTPLGMKNSGFPPFPPSQLPLIVPTQQQPDGSILRGITHDPKARVLGNHAGNAGLFSTVDDLTLFVQLLLANGQQQGAPLFSEKVMQALAQRQTPESTKPRTYGWDLLGAPYQLFHTGYTGTFLAVDIPNKKAFIFLSNRVHPVDHRESYLGHRDEILQCYLKESAE</sequence>
<dbReference type="InterPro" id="IPR012338">
    <property type="entry name" value="Beta-lactam/transpept-like"/>
</dbReference>